<accession>A0A142K855</accession>
<dbReference type="KEGG" id="vg:29126459"/>
<dbReference type="RefSeq" id="YP_009304254.1">
    <property type="nucleotide sequence ID" value="NC_031266.1"/>
</dbReference>
<evidence type="ECO:0000313" key="2">
    <source>
        <dbReference type="Proteomes" id="UP000202629"/>
    </source>
</evidence>
<dbReference type="EMBL" id="KU935731">
    <property type="protein sequence ID" value="AMS02288.1"/>
    <property type="molecule type" value="Genomic_DNA"/>
</dbReference>
<protein>
    <submittedName>
        <fullName evidence="1">Uncharacterized protein</fullName>
    </submittedName>
</protein>
<gene>
    <name evidence="1" type="primary">62</name>
    <name evidence="1" type="ORF">SEA_PHRANN_62</name>
</gene>
<dbReference type="OrthoDB" id="20557at10239"/>
<dbReference type="GeneID" id="29126459"/>
<keyword evidence="2" id="KW-1185">Reference proteome</keyword>
<proteinExistence type="predicted"/>
<dbReference type="Proteomes" id="UP000202629">
    <property type="component" value="Segment"/>
</dbReference>
<evidence type="ECO:0000313" key="1">
    <source>
        <dbReference type="EMBL" id="AMS02288.1"/>
    </source>
</evidence>
<reference evidence="2" key="1">
    <citation type="submission" date="2016-03" db="EMBL/GenBank/DDBJ databases">
        <authorList>
            <person name="Ploux O."/>
        </authorList>
    </citation>
    <scope>NUCLEOTIDE SEQUENCE [LARGE SCALE GENOMIC DNA]</scope>
</reference>
<sequence>MSLDRYELGELLAVAWNDDMAARFPNCPDRPERQENHR</sequence>
<name>A0A142K855_9CAUD</name>
<organism evidence="1 2">
    <name type="scientific">Mycobacterium phage Phrann</name>
    <dbReference type="NCBI Taxonomy" id="1821541"/>
    <lineage>
        <taxon>Viruses</taxon>
        <taxon>Duplodnaviria</taxon>
        <taxon>Heunggongvirae</taxon>
        <taxon>Uroviricota</taxon>
        <taxon>Caudoviricetes</taxon>
        <taxon>Nclasvirinae</taxon>
        <taxon>Charlievirus</taxon>
        <taxon>Charlievirus phrann</taxon>
    </lineage>
</organism>